<organism evidence="7 8">
    <name type="scientific">Patulibacter brassicae</name>
    <dbReference type="NCBI Taxonomy" id="1705717"/>
    <lineage>
        <taxon>Bacteria</taxon>
        <taxon>Bacillati</taxon>
        <taxon>Actinomycetota</taxon>
        <taxon>Thermoleophilia</taxon>
        <taxon>Solirubrobacterales</taxon>
        <taxon>Patulibacteraceae</taxon>
        <taxon>Patulibacter</taxon>
    </lineage>
</organism>
<dbReference type="Proteomes" id="UP001277761">
    <property type="component" value="Unassembled WGS sequence"/>
</dbReference>
<dbReference type="InterPro" id="IPR011650">
    <property type="entry name" value="Peptidase_M20_dimer"/>
</dbReference>
<comment type="similarity">
    <text evidence="2">Belongs to the peptidase M20A family.</text>
</comment>
<keyword evidence="8" id="KW-1185">Reference proteome</keyword>
<protein>
    <submittedName>
        <fullName evidence="7">M20/M25/M40 family metallo-hydrolase</fullName>
    </submittedName>
</protein>
<dbReference type="RefSeq" id="WP_319954798.1">
    <property type="nucleotide sequence ID" value="NZ_JAXAVX010000007.1"/>
</dbReference>
<dbReference type="InterPro" id="IPR001261">
    <property type="entry name" value="ArgE/DapE_CS"/>
</dbReference>
<comment type="caution">
    <text evidence="7">The sequence shown here is derived from an EMBL/GenBank/DDBJ whole genome shotgun (WGS) entry which is preliminary data.</text>
</comment>
<evidence type="ECO:0000256" key="3">
    <source>
        <dbReference type="ARBA" id="ARBA00022723"/>
    </source>
</evidence>
<dbReference type="PANTHER" id="PTHR43808">
    <property type="entry name" value="ACETYLORNITHINE DEACETYLASE"/>
    <property type="match status" value="1"/>
</dbReference>
<evidence type="ECO:0000259" key="6">
    <source>
        <dbReference type="Pfam" id="PF07687"/>
    </source>
</evidence>
<dbReference type="InterPro" id="IPR036264">
    <property type="entry name" value="Bact_exopeptidase_dim_dom"/>
</dbReference>
<evidence type="ECO:0000256" key="5">
    <source>
        <dbReference type="ARBA" id="ARBA00022833"/>
    </source>
</evidence>
<name>A0ABU4VMQ4_9ACTN</name>
<dbReference type="PROSITE" id="PS00759">
    <property type="entry name" value="ARGE_DAPE_CPG2_2"/>
    <property type="match status" value="1"/>
</dbReference>
<dbReference type="EMBL" id="JAXAVX010000007">
    <property type="protein sequence ID" value="MDX8152642.1"/>
    <property type="molecule type" value="Genomic_DNA"/>
</dbReference>
<evidence type="ECO:0000256" key="1">
    <source>
        <dbReference type="ARBA" id="ARBA00001947"/>
    </source>
</evidence>
<evidence type="ECO:0000256" key="4">
    <source>
        <dbReference type="ARBA" id="ARBA00022801"/>
    </source>
</evidence>
<evidence type="ECO:0000313" key="8">
    <source>
        <dbReference type="Proteomes" id="UP001277761"/>
    </source>
</evidence>
<keyword evidence="3" id="KW-0479">Metal-binding</keyword>
<proteinExistence type="inferred from homology"/>
<dbReference type="InterPro" id="IPR002933">
    <property type="entry name" value="Peptidase_M20"/>
</dbReference>
<comment type="cofactor">
    <cofactor evidence="1">
        <name>Zn(2+)</name>
        <dbReference type="ChEBI" id="CHEBI:29105"/>
    </cofactor>
</comment>
<keyword evidence="4" id="KW-0378">Hydrolase</keyword>
<dbReference type="Gene3D" id="3.40.630.10">
    <property type="entry name" value="Zn peptidases"/>
    <property type="match status" value="1"/>
</dbReference>
<dbReference type="PROSITE" id="PS00758">
    <property type="entry name" value="ARGE_DAPE_CPG2_1"/>
    <property type="match status" value="1"/>
</dbReference>
<sequence length="445" mass="47889">MGHDLPSATPLLQQLVRIDTVNPPGDEQPAVELCERVLREAGFATTLVPGAPRRPNLVAELAAADPAARDAGPVLGLLSHVDTVLADPVDWRRDPWGGELVDGEIWGRGAIDMKSQTAAEITAAVALAQRGWRPARGALKVVVVVDEEVGGYEGAVRLTRDHPDLARCDFLLNEGGGAPMTVDGRRHHGVGVGEKGPVRFVLHARGEAAHAATPGLGVNALEVLLPLLRRVVAADLPYDLAPPIVAMLDGLGLDGRDPAASYARLRADAPELAAAIEPMGRITFSPTIVSAGRKLNVLPARAELRVDCRVPPGIDEAGARERIRAALGWGTGDDVAWDRVDLEWTEAIPGNSSPAESPLMDALRDWLRREDPDAGLVPSFLPGFTDSRTWRAAFPECVAYGFFPHRHLELPAQAGRMHARDERIDERDLAFATRCYHDVILRLLG</sequence>
<evidence type="ECO:0000313" key="7">
    <source>
        <dbReference type="EMBL" id="MDX8152642.1"/>
    </source>
</evidence>
<dbReference type="Pfam" id="PF07687">
    <property type="entry name" value="M20_dimer"/>
    <property type="match status" value="1"/>
</dbReference>
<dbReference type="PANTHER" id="PTHR43808:SF8">
    <property type="entry name" value="PEPTIDASE M20 DIMERISATION DOMAIN-CONTAINING PROTEIN"/>
    <property type="match status" value="1"/>
</dbReference>
<evidence type="ECO:0000256" key="2">
    <source>
        <dbReference type="ARBA" id="ARBA00006247"/>
    </source>
</evidence>
<dbReference type="InterPro" id="IPR050072">
    <property type="entry name" value="Peptidase_M20A"/>
</dbReference>
<keyword evidence="5" id="KW-0862">Zinc</keyword>
<reference evidence="7 8" key="1">
    <citation type="submission" date="2023-11" db="EMBL/GenBank/DDBJ databases">
        <authorList>
            <person name="Xu M."/>
            <person name="Jiang T."/>
        </authorList>
    </citation>
    <scope>NUCLEOTIDE SEQUENCE [LARGE SCALE GENOMIC DNA]</scope>
    <source>
        <strain evidence="7 8">SD</strain>
    </source>
</reference>
<dbReference type="SUPFAM" id="SSF53187">
    <property type="entry name" value="Zn-dependent exopeptidases"/>
    <property type="match status" value="1"/>
</dbReference>
<dbReference type="Gene3D" id="1.10.150.900">
    <property type="match status" value="1"/>
</dbReference>
<dbReference type="Gene3D" id="3.30.70.360">
    <property type="match status" value="1"/>
</dbReference>
<accession>A0ABU4VMQ4</accession>
<dbReference type="SUPFAM" id="SSF55031">
    <property type="entry name" value="Bacterial exopeptidase dimerisation domain"/>
    <property type="match status" value="1"/>
</dbReference>
<dbReference type="Pfam" id="PF01546">
    <property type="entry name" value="Peptidase_M20"/>
    <property type="match status" value="1"/>
</dbReference>
<feature type="domain" description="Peptidase M20 dimerisation" evidence="6">
    <location>
        <begin position="192"/>
        <end position="328"/>
    </location>
</feature>
<gene>
    <name evidence="7" type="ORF">SK069_13635</name>
</gene>